<dbReference type="EMBL" id="CP136898">
    <property type="protein sequence ID" value="WOL20391.1"/>
    <property type="molecule type" value="Genomic_DNA"/>
</dbReference>
<dbReference type="SUPFAM" id="SSF53098">
    <property type="entry name" value="Ribonuclease H-like"/>
    <property type="match status" value="1"/>
</dbReference>
<gene>
    <name evidence="2" type="ORF">Cni_G29196</name>
</gene>
<dbReference type="PANTHER" id="PTHR23272">
    <property type="entry name" value="BED FINGER-RELATED"/>
    <property type="match status" value="1"/>
</dbReference>
<dbReference type="InterPro" id="IPR012337">
    <property type="entry name" value="RNaseH-like_sf"/>
</dbReference>
<dbReference type="InterPro" id="IPR008906">
    <property type="entry name" value="HATC_C_dom"/>
</dbReference>
<evidence type="ECO:0000313" key="3">
    <source>
        <dbReference type="Proteomes" id="UP001327560"/>
    </source>
</evidence>
<name>A0AAQ3QPE5_9LILI</name>
<feature type="domain" description="HAT C-terminal dimerisation" evidence="1">
    <location>
        <begin position="24"/>
        <end position="85"/>
    </location>
</feature>
<dbReference type="Pfam" id="PF05699">
    <property type="entry name" value="Dimer_Tnp_hAT"/>
    <property type="match status" value="1"/>
</dbReference>
<dbReference type="PANTHER" id="PTHR23272:SF161">
    <property type="entry name" value="ZINC FINGER BED DOMAIN-CONTAINING PROTEIN RICESLEEPER 1-LIKE"/>
    <property type="match status" value="1"/>
</dbReference>
<dbReference type="AlphaFoldDB" id="A0AAQ3QPE5"/>
<reference evidence="2 3" key="1">
    <citation type="submission" date="2023-10" db="EMBL/GenBank/DDBJ databases">
        <title>Chromosome-scale genome assembly provides insights into flower coloration mechanisms of Canna indica.</title>
        <authorList>
            <person name="Li C."/>
        </authorList>
    </citation>
    <scope>NUCLEOTIDE SEQUENCE [LARGE SCALE GENOMIC DNA]</scope>
    <source>
        <tissue evidence="2">Flower</tissue>
    </source>
</reference>
<evidence type="ECO:0000259" key="1">
    <source>
        <dbReference type="Pfam" id="PF05699"/>
    </source>
</evidence>
<accession>A0AAQ3QPE5</accession>
<keyword evidence="3" id="KW-1185">Reference proteome</keyword>
<sequence>MDNWRPAFTLFVNEKSTYMCMKSELDNYLEEKVLPPNSDEEFDILAWWKSNGLKYPTLQKIARDFLTIPISIVASESAFSISASSKMRLGMEIPSMLEDNDVDDENA</sequence>
<evidence type="ECO:0000313" key="2">
    <source>
        <dbReference type="EMBL" id="WOL20391.1"/>
    </source>
</evidence>
<dbReference type="GO" id="GO:0046983">
    <property type="term" value="F:protein dimerization activity"/>
    <property type="evidence" value="ECO:0007669"/>
    <property type="project" value="InterPro"/>
</dbReference>
<organism evidence="2 3">
    <name type="scientific">Canna indica</name>
    <name type="common">Indian-shot</name>
    <dbReference type="NCBI Taxonomy" id="4628"/>
    <lineage>
        <taxon>Eukaryota</taxon>
        <taxon>Viridiplantae</taxon>
        <taxon>Streptophyta</taxon>
        <taxon>Embryophyta</taxon>
        <taxon>Tracheophyta</taxon>
        <taxon>Spermatophyta</taxon>
        <taxon>Magnoliopsida</taxon>
        <taxon>Liliopsida</taxon>
        <taxon>Zingiberales</taxon>
        <taxon>Cannaceae</taxon>
        <taxon>Canna</taxon>
    </lineage>
</organism>
<dbReference type="Proteomes" id="UP001327560">
    <property type="component" value="Chromosome 9"/>
</dbReference>
<proteinExistence type="predicted"/>
<protein>
    <submittedName>
        <fullName evidence="2">Zinc finger BED domain-containing protein</fullName>
    </submittedName>
</protein>